<keyword evidence="10" id="KW-1185">Reference proteome</keyword>
<name>A0A0B4GFZ3_METGA</name>
<evidence type="ECO:0000256" key="4">
    <source>
        <dbReference type="ARBA" id="ARBA00022989"/>
    </source>
</evidence>
<accession>A0A0B4GFZ3</accession>
<reference evidence="9 10" key="1">
    <citation type="journal article" date="2014" name="Proc. Natl. Acad. Sci. U.S.A.">
        <title>Trajectory and genomic determinants of fungal-pathogen speciation and host adaptation.</title>
        <authorList>
            <person name="Hu X."/>
            <person name="Xiao G."/>
            <person name="Zheng P."/>
            <person name="Shang Y."/>
            <person name="Su Y."/>
            <person name="Zhang X."/>
            <person name="Liu X."/>
            <person name="Zhan S."/>
            <person name="St Leger R.J."/>
            <person name="Wang C."/>
        </authorList>
    </citation>
    <scope>NUCLEOTIDE SEQUENCE [LARGE SCALE GENOMIC DNA]</scope>
    <source>
        <strain evidence="9 10">ARSEF 977</strain>
    </source>
</reference>
<keyword evidence="4 7" id="KW-1133">Transmembrane helix</keyword>
<dbReference type="EMBL" id="AZNH01000152">
    <property type="protein sequence ID" value="KID81393.1"/>
    <property type="molecule type" value="Genomic_DNA"/>
</dbReference>
<dbReference type="PANTHER" id="PTHR23501">
    <property type="entry name" value="MAJOR FACILITATOR SUPERFAMILY"/>
    <property type="match status" value="1"/>
</dbReference>
<dbReference type="InterPro" id="IPR011701">
    <property type="entry name" value="MFS"/>
</dbReference>
<dbReference type="Gene3D" id="1.20.1720.10">
    <property type="entry name" value="Multidrug resistance protein D"/>
    <property type="match status" value="1"/>
</dbReference>
<evidence type="ECO:0000256" key="2">
    <source>
        <dbReference type="ARBA" id="ARBA00022448"/>
    </source>
</evidence>
<sequence length="142" mass="14522">MCLIGFTASLDVAIALPHIAKDLKPGDKYIPVANCFLFAQSVVQPGVAQLCDMFGRRWPTILSVHVALFALGSGIAGGANNAAAMITGRTVQGLGSGGIMLIVELVVYDMVSPRDRGKYLGIVLSTAALGAIIGPVVGGALA</sequence>
<keyword evidence="5 7" id="KW-0472">Membrane</keyword>
<dbReference type="GO" id="GO:0022857">
    <property type="term" value="F:transmembrane transporter activity"/>
    <property type="evidence" value="ECO:0007669"/>
    <property type="project" value="InterPro"/>
</dbReference>
<gene>
    <name evidence="9" type="ORF">MGU_11235</name>
</gene>
<evidence type="ECO:0000256" key="1">
    <source>
        <dbReference type="ARBA" id="ARBA00004141"/>
    </source>
</evidence>
<comment type="subcellular location">
    <subcellularLocation>
        <location evidence="1">Membrane</location>
        <topology evidence="1">Multi-pass membrane protein</topology>
    </subcellularLocation>
</comment>
<keyword evidence="3 7" id="KW-0812">Transmembrane</keyword>
<feature type="domain" description="Major facilitator superfamily (MFS) profile" evidence="8">
    <location>
        <begin position="1"/>
        <end position="142"/>
    </location>
</feature>
<dbReference type="Pfam" id="PF07690">
    <property type="entry name" value="MFS_1"/>
    <property type="match status" value="1"/>
</dbReference>
<dbReference type="PRINTS" id="PR01036">
    <property type="entry name" value="TCRTETB"/>
</dbReference>
<proteinExistence type="predicted"/>
<evidence type="ECO:0000256" key="7">
    <source>
        <dbReference type="SAM" id="Phobius"/>
    </source>
</evidence>
<evidence type="ECO:0000313" key="9">
    <source>
        <dbReference type="EMBL" id="KID81393.1"/>
    </source>
</evidence>
<dbReference type="Proteomes" id="UP000031192">
    <property type="component" value="Unassembled WGS sequence"/>
</dbReference>
<dbReference type="PANTHER" id="PTHR23501:SF187">
    <property type="entry name" value="MAJOR FACILITATOR SUPERFAMILY (MFS) PROFILE DOMAIN-CONTAINING PROTEIN"/>
    <property type="match status" value="1"/>
</dbReference>
<comment type="caution">
    <text evidence="9">The sequence shown here is derived from an EMBL/GenBank/DDBJ whole genome shotgun (WGS) entry which is preliminary data.</text>
</comment>
<feature type="transmembrane region" description="Helical" evidence="7">
    <location>
        <begin position="60"/>
        <end position="79"/>
    </location>
</feature>
<evidence type="ECO:0000256" key="5">
    <source>
        <dbReference type="ARBA" id="ARBA00023136"/>
    </source>
</evidence>
<evidence type="ECO:0000259" key="8">
    <source>
        <dbReference type="PROSITE" id="PS50850"/>
    </source>
</evidence>
<protein>
    <submittedName>
        <fullName evidence="9">Macrolide phosphotransferase k</fullName>
    </submittedName>
</protein>
<dbReference type="GO" id="GO:0005886">
    <property type="term" value="C:plasma membrane"/>
    <property type="evidence" value="ECO:0007669"/>
    <property type="project" value="TreeGrafter"/>
</dbReference>
<organism evidence="9 10">
    <name type="scientific">Metarhizium guizhouense (strain ARSEF 977)</name>
    <dbReference type="NCBI Taxonomy" id="1276136"/>
    <lineage>
        <taxon>Eukaryota</taxon>
        <taxon>Fungi</taxon>
        <taxon>Dikarya</taxon>
        <taxon>Ascomycota</taxon>
        <taxon>Pezizomycotina</taxon>
        <taxon>Sordariomycetes</taxon>
        <taxon>Hypocreomycetidae</taxon>
        <taxon>Hypocreales</taxon>
        <taxon>Clavicipitaceae</taxon>
        <taxon>Metarhizium</taxon>
    </lineage>
</organism>
<dbReference type="SUPFAM" id="SSF103473">
    <property type="entry name" value="MFS general substrate transporter"/>
    <property type="match status" value="1"/>
</dbReference>
<keyword evidence="2" id="KW-0813">Transport</keyword>
<evidence type="ECO:0000256" key="6">
    <source>
        <dbReference type="ARBA" id="ARBA00023180"/>
    </source>
</evidence>
<keyword evidence="6" id="KW-0325">Glycoprotein</keyword>
<dbReference type="InterPro" id="IPR020846">
    <property type="entry name" value="MFS_dom"/>
</dbReference>
<feature type="transmembrane region" description="Helical" evidence="7">
    <location>
        <begin position="120"/>
        <end position="141"/>
    </location>
</feature>
<feature type="transmembrane region" description="Helical" evidence="7">
    <location>
        <begin position="91"/>
        <end position="108"/>
    </location>
</feature>
<dbReference type="HOGENOM" id="CLU_000960_10_8_1"/>
<dbReference type="InterPro" id="IPR036259">
    <property type="entry name" value="MFS_trans_sf"/>
</dbReference>
<dbReference type="PROSITE" id="PS50850">
    <property type="entry name" value="MFS"/>
    <property type="match status" value="1"/>
</dbReference>
<dbReference type="AlphaFoldDB" id="A0A0B4GFZ3"/>
<evidence type="ECO:0000256" key="3">
    <source>
        <dbReference type="ARBA" id="ARBA00022692"/>
    </source>
</evidence>
<dbReference type="GO" id="GO:0016740">
    <property type="term" value="F:transferase activity"/>
    <property type="evidence" value="ECO:0007669"/>
    <property type="project" value="UniProtKB-KW"/>
</dbReference>
<evidence type="ECO:0000313" key="10">
    <source>
        <dbReference type="Proteomes" id="UP000031192"/>
    </source>
</evidence>